<dbReference type="InterPro" id="IPR016040">
    <property type="entry name" value="NAD(P)-bd_dom"/>
</dbReference>
<dbReference type="InterPro" id="IPR036291">
    <property type="entry name" value="NAD(P)-bd_dom_sf"/>
</dbReference>
<name>A0A0F9PNP0_9ZZZZ</name>
<comment type="cofactor">
    <cofactor evidence="1">
        <name>NADP(+)</name>
        <dbReference type="ChEBI" id="CHEBI:58349"/>
    </cofactor>
</comment>
<dbReference type="PANTHER" id="PTHR43715">
    <property type="entry name" value="GDP-MANNOSE 4,6-DEHYDRATASE"/>
    <property type="match status" value="1"/>
</dbReference>
<reference evidence="6" key="1">
    <citation type="journal article" date="2015" name="Nature">
        <title>Complex archaea that bridge the gap between prokaryotes and eukaryotes.</title>
        <authorList>
            <person name="Spang A."/>
            <person name="Saw J.H."/>
            <person name="Jorgensen S.L."/>
            <person name="Zaremba-Niedzwiedzka K."/>
            <person name="Martijn J."/>
            <person name="Lind A.E."/>
            <person name="van Eijk R."/>
            <person name="Schleper C."/>
            <person name="Guy L."/>
            <person name="Ettema T.J."/>
        </authorList>
    </citation>
    <scope>NUCLEOTIDE SEQUENCE</scope>
</reference>
<comment type="similarity">
    <text evidence="2">Belongs to the NAD(P)-dependent epimerase/dehydratase family. GDP-mannose 4,6-dehydratase subfamily.</text>
</comment>
<evidence type="ECO:0000256" key="4">
    <source>
        <dbReference type="ARBA" id="ARBA00023239"/>
    </source>
</evidence>
<dbReference type="PANTHER" id="PTHR43715:SF1">
    <property type="entry name" value="GDP-MANNOSE 4,6 DEHYDRATASE"/>
    <property type="match status" value="1"/>
</dbReference>
<evidence type="ECO:0000256" key="3">
    <source>
        <dbReference type="ARBA" id="ARBA00011989"/>
    </source>
</evidence>
<dbReference type="SUPFAM" id="SSF51735">
    <property type="entry name" value="NAD(P)-binding Rossmann-fold domains"/>
    <property type="match status" value="1"/>
</dbReference>
<evidence type="ECO:0000313" key="6">
    <source>
        <dbReference type="EMBL" id="KKM94777.1"/>
    </source>
</evidence>
<evidence type="ECO:0000256" key="2">
    <source>
        <dbReference type="ARBA" id="ARBA00009263"/>
    </source>
</evidence>
<dbReference type="GO" id="GO:0008446">
    <property type="term" value="F:GDP-mannose 4,6-dehydratase activity"/>
    <property type="evidence" value="ECO:0007669"/>
    <property type="project" value="UniProtKB-EC"/>
</dbReference>
<organism evidence="6">
    <name type="scientific">marine sediment metagenome</name>
    <dbReference type="NCBI Taxonomy" id="412755"/>
    <lineage>
        <taxon>unclassified sequences</taxon>
        <taxon>metagenomes</taxon>
        <taxon>ecological metagenomes</taxon>
    </lineage>
</organism>
<dbReference type="Pfam" id="PF16363">
    <property type="entry name" value="GDP_Man_Dehyd"/>
    <property type="match status" value="1"/>
</dbReference>
<protein>
    <recommendedName>
        <fullName evidence="3">GDP-mannose 4,6-dehydratase</fullName>
        <ecNumber evidence="3">4.2.1.47</ecNumber>
    </recommendedName>
</protein>
<dbReference type="EC" id="4.2.1.47" evidence="3"/>
<dbReference type="EMBL" id="LAZR01006095">
    <property type="protein sequence ID" value="KKM94777.1"/>
    <property type="molecule type" value="Genomic_DNA"/>
</dbReference>
<keyword evidence="4" id="KW-0456">Lyase</keyword>
<gene>
    <name evidence="6" type="ORF">LCGC14_1194890</name>
</gene>
<dbReference type="InterPro" id="IPR006368">
    <property type="entry name" value="GDP_Man_deHydtase"/>
</dbReference>
<proteinExistence type="inferred from homology"/>
<evidence type="ECO:0000259" key="5">
    <source>
        <dbReference type="Pfam" id="PF16363"/>
    </source>
</evidence>
<dbReference type="AlphaFoldDB" id="A0A0F9PNP0"/>
<dbReference type="GO" id="GO:0042351">
    <property type="term" value="P:'de novo' GDP-L-fucose biosynthetic process"/>
    <property type="evidence" value="ECO:0007669"/>
    <property type="project" value="TreeGrafter"/>
</dbReference>
<comment type="caution">
    <text evidence="6">The sequence shown here is derived from an EMBL/GenBank/DDBJ whole genome shotgun (WGS) entry which is preliminary data.</text>
</comment>
<accession>A0A0F9PNP0</accession>
<dbReference type="Gene3D" id="3.40.50.720">
    <property type="entry name" value="NAD(P)-binding Rossmann-like Domain"/>
    <property type="match status" value="1"/>
</dbReference>
<feature type="domain" description="NAD(P)-binding" evidence="5">
    <location>
        <begin position="181"/>
        <end position="239"/>
    </location>
</feature>
<evidence type="ECO:0000256" key="1">
    <source>
        <dbReference type="ARBA" id="ARBA00001937"/>
    </source>
</evidence>
<sequence length="244" mass="28032">MKSPNQLIIIGGGDSIKEGIKQDLWQKINNYFVISCNYGYNYFPNATFNTFVDQDCYERESKKEAFQKLPLIIGKKHPIQYLPNTIPLKAGHPYKRDLKGGVYKASLAGLFSLSLGIYLLDVGEIFLLGFDYGATNANKDVEGKRQTHFYQGKLKHRGVGRINYYCTKGRADNDFEVYMKDGKVKIYNVTTSELYGLVQEIPQTETTPFYPRSPYGVAKLYSYWICKNYREAYNMFLIKSSLKC</sequence>